<dbReference type="OrthoDB" id="9801938at2"/>
<dbReference type="NCBIfam" id="TIGR02727">
    <property type="entry name" value="MTHFS_bact"/>
    <property type="match status" value="1"/>
</dbReference>
<evidence type="ECO:0000256" key="5">
    <source>
        <dbReference type="RuleBase" id="RU361279"/>
    </source>
</evidence>
<keyword evidence="5" id="KW-0479">Metal-binding</keyword>
<feature type="binding site" evidence="4">
    <location>
        <begin position="6"/>
        <end position="10"/>
    </location>
    <ligand>
        <name>ATP</name>
        <dbReference type="ChEBI" id="CHEBI:30616"/>
    </ligand>
</feature>
<dbReference type="RefSeq" id="WP_044218294.1">
    <property type="nucleotide sequence ID" value="NZ_JRYR02000001.1"/>
</dbReference>
<dbReference type="InterPro" id="IPR002698">
    <property type="entry name" value="FTHF_cligase"/>
</dbReference>
<dbReference type="SUPFAM" id="SSF100950">
    <property type="entry name" value="NagB/RpiA/CoA transferase-like"/>
    <property type="match status" value="1"/>
</dbReference>
<evidence type="ECO:0000313" key="6">
    <source>
        <dbReference type="EMBL" id="OHX66238.1"/>
    </source>
</evidence>
<keyword evidence="7" id="KW-1185">Reference proteome</keyword>
<dbReference type="GO" id="GO:0005524">
    <property type="term" value="F:ATP binding"/>
    <property type="evidence" value="ECO:0007669"/>
    <property type="project" value="UniProtKB-KW"/>
</dbReference>
<organism evidence="6 7">
    <name type="scientific">Flammeovirga pacifica</name>
    <dbReference type="NCBI Taxonomy" id="915059"/>
    <lineage>
        <taxon>Bacteria</taxon>
        <taxon>Pseudomonadati</taxon>
        <taxon>Bacteroidota</taxon>
        <taxon>Cytophagia</taxon>
        <taxon>Cytophagales</taxon>
        <taxon>Flammeovirgaceae</taxon>
        <taxon>Flammeovirga</taxon>
    </lineage>
</organism>
<dbReference type="GO" id="GO:0009396">
    <property type="term" value="P:folic acid-containing compound biosynthetic process"/>
    <property type="evidence" value="ECO:0007669"/>
    <property type="project" value="TreeGrafter"/>
</dbReference>
<comment type="caution">
    <text evidence="6">The sequence shown here is derived from an EMBL/GenBank/DDBJ whole genome shotgun (WGS) entry which is preliminary data.</text>
</comment>
<dbReference type="Gene3D" id="3.40.50.10420">
    <property type="entry name" value="NagB/RpiA/CoA transferase-like"/>
    <property type="match status" value="1"/>
</dbReference>
<keyword evidence="5" id="KW-0460">Magnesium</keyword>
<dbReference type="STRING" id="915059.NH26_07675"/>
<dbReference type="Proteomes" id="UP000179797">
    <property type="component" value="Unassembled WGS sequence"/>
</dbReference>
<dbReference type="EC" id="6.3.3.2" evidence="5"/>
<proteinExistence type="inferred from homology"/>
<evidence type="ECO:0000256" key="2">
    <source>
        <dbReference type="ARBA" id="ARBA00022741"/>
    </source>
</evidence>
<reference evidence="6 7" key="1">
    <citation type="journal article" date="2012" name="Int. J. Syst. Evol. Microbiol.">
        <title>Flammeovirga pacifica sp. nov., isolated from deep-sea sediment.</title>
        <authorList>
            <person name="Xu H."/>
            <person name="Fu Y."/>
            <person name="Yang N."/>
            <person name="Ding Z."/>
            <person name="Lai Q."/>
            <person name="Zeng R."/>
        </authorList>
    </citation>
    <scope>NUCLEOTIDE SEQUENCE [LARGE SCALE GENOMIC DNA]</scope>
    <source>
        <strain evidence="7">DSM 24597 / LMG 26175 / WPAGA1</strain>
    </source>
</reference>
<dbReference type="InterPro" id="IPR037171">
    <property type="entry name" value="NagB/RpiA_transferase-like"/>
</dbReference>
<feature type="binding site" evidence="4">
    <location>
        <position position="51"/>
    </location>
    <ligand>
        <name>substrate</name>
    </ligand>
</feature>
<feature type="binding site" evidence="4">
    <location>
        <begin position="131"/>
        <end position="139"/>
    </location>
    <ligand>
        <name>ATP</name>
        <dbReference type="ChEBI" id="CHEBI:30616"/>
    </ligand>
</feature>
<accession>A0A1S1YZ09</accession>
<dbReference type="EMBL" id="JRYR02000001">
    <property type="protein sequence ID" value="OHX66238.1"/>
    <property type="molecule type" value="Genomic_DNA"/>
</dbReference>
<dbReference type="GO" id="GO:0046872">
    <property type="term" value="F:metal ion binding"/>
    <property type="evidence" value="ECO:0007669"/>
    <property type="project" value="UniProtKB-KW"/>
</dbReference>
<comment type="similarity">
    <text evidence="1 5">Belongs to the 5-formyltetrahydrofolate cyclo-ligase family.</text>
</comment>
<dbReference type="GO" id="GO:0030272">
    <property type="term" value="F:5-formyltetrahydrofolate cyclo-ligase activity"/>
    <property type="evidence" value="ECO:0007669"/>
    <property type="project" value="UniProtKB-EC"/>
</dbReference>
<sequence>MLEEQKKSIRRTLIQKRNQLTENEILISESIISEQFWKEVDELPKVLHTYIPINNEASTMSIIKKALALNWTVVVPQTLKNRQMNHLILHSLEDLEKEKFGTFVPKRKELFEGEIDHILVPGVAFSNSNGRMGYGGGYYDTFLPQYPSAKKWGITYKLQIIDDLPLEKHDIPMDALIIG</sequence>
<dbReference type="AlphaFoldDB" id="A0A1S1YZ09"/>
<dbReference type="GO" id="GO:0035999">
    <property type="term" value="P:tetrahydrofolate interconversion"/>
    <property type="evidence" value="ECO:0007669"/>
    <property type="project" value="TreeGrafter"/>
</dbReference>
<gene>
    <name evidence="6" type="ORF">NH26_07675</name>
</gene>
<evidence type="ECO:0000256" key="3">
    <source>
        <dbReference type="ARBA" id="ARBA00022840"/>
    </source>
</evidence>
<comment type="cofactor">
    <cofactor evidence="5">
        <name>Mg(2+)</name>
        <dbReference type="ChEBI" id="CHEBI:18420"/>
    </cofactor>
</comment>
<evidence type="ECO:0000256" key="4">
    <source>
        <dbReference type="PIRSR" id="PIRSR006806-1"/>
    </source>
</evidence>
<evidence type="ECO:0000313" key="7">
    <source>
        <dbReference type="Proteomes" id="UP000179797"/>
    </source>
</evidence>
<feature type="binding site" evidence="4">
    <location>
        <position position="56"/>
    </location>
    <ligand>
        <name>substrate</name>
    </ligand>
</feature>
<evidence type="ECO:0000256" key="1">
    <source>
        <dbReference type="ARBA" id="ARBA00010638"/>
    </source>
</evidence>
<keyword evidence="3 4" id="KW-0067">ATP-binding</keyword>
<dbReference type="Pfam" id="PF01812">
    <property type="entry name" value="5-FTHF_cyc-lig"/>
    <property type="match status" value="1"/>
</dbReference>
<dbReference type="PANTHER" id="PTHR23407">
    <property type="entry name" value="ATPASE INHIBITOR/5-FORMYLTETRAHYDROFOLATE CYCLO-LIGASE"/>
    <property type="match status" value="1"/>
</dbReference>
<keyword evidence="2 4" id="KW-0547">Nucleotide-binding</keyword>
<dbReference type="PANTHER" id="PTHR23407:SF1">
    <property type="entry name" value="5-FORMYLTETRAHYDROFOLATE CYCLO-LIGASE"/>
    <property type="match status" value="1"/>
</dbReference>
<protein>
    <recommendedName>
        <fullName evidence="5">5-formyltetrahydrofolate cyclo-ligase</fullName>
        <ecNumber evidence="5">6.3.3.2</ecNumber>
    </recommendedName>
</protein>
<dbReference type="InterPro" id="IPR024185">
    <property type="entry name" value="FTHF_cligase-like_sf"/>
</dbReference>
<name>A0A1S1YZ09_FLAPC</name>
<dbReference type="PIRSF" id="PIRSF006806">
    <property type="entry name" value="FTHF_cligase"/>
    <property type="match status" value="1"/>
</dbReference>
<comment type="catalytic activity">
    <reaction evidence="5">
        <text>(6S)-5-formyl-5,6,7,8-tetrahydrofolate + ATP = (6R)-5,10-methenyltetrahydrofolate + ADP + phosphate</text>
        <dbReference type="Rhea" id="RHEA:10488"/>
        <dbReference type="ChEBI" id="CHEBI:30616"/>
        <dbReference type="ChEBI" id="CHEBI:43474"/>
        <dbReference type="ChEBI" id="CHEBI:57455"/>
        <dbReference type="ChEBI" id="CHEBI:57457"/>
        <dbReference type="ChEBI" id="CHEBI:456216"/>
        <dbReference type="EC" id="6.3.3.2"/>
    </reaction>
</comment>